<dbReference type="EMBL" id="ML994635">
    <property type="protein sequence ID" value="KAF2185008.1"/>
    <property type="molecule type" value="Genomic_DNA"/>
</dbReference>
<dbReference type="Proteomes" id="UP000800200">
    <property type="component" value="Unassembled WGS sequence"/>
</dbReference>
<sequence>MEYRITKQKLTRAVVIWKPKELLPKAFLDKTMEDAAKEESEDGVDVNQEQLSPEEQYFRLLNAPAVQSDAVGVTATSQELNTTNDSTQPYRSLDSWYPLTSKIGRIARVPKGYQNDTHLGLCMAYTSIDACVSAAQSMMLTRVSTNAVTSTSAIHVKATIYSNLSKNSSAYSVRSADKVEVVPQNASVAEGCGRYNNRCDGFWAAAISTSSLGLPPDPLWVQWGLVGLLRLKKKRKSGLNLLGEFGQNLRIQHREAGVQPSRANPVQHSSFTPVTDSVLESLESETETATQEVGLVSEAGPRASNPGQAGRVSVQNHYFSI</sequence>
<protein>
    <submittedName>
        <fullName evidence="2">Uncharacterized protein</fullName>
    </submittedName>
</protein>
<accession>A0A6A6E3C8</accession>
<proteinExistence type="predicted"/>
<organism evidence="2 3">
    <name type="scientific">Zopfia rhizophila CBS 207.26</name>
    <dbReference type="NCBI Taxonomy" id="1314779"/>
    <lineage>
        <taxon>Eukaryota</taxon>
        <taxon>Fungi</taxon>
        <taxon>Dikarya</taxon>
        <taxon>Ascomycota</taxon>
        <taxon>Pezizomycotina</taxon>
        <taxon>Dothideomycetes</taxon>
        <taxon>Dothideomycetes incertae sedis</taxon>
        <taxon>Zopfiaceae</taxon>
        <taxon>Zopfia</taxon>
    </lineage>
</organism>
<evidence type="ECO:0000256" key="1">
    <source>
        <dbReference type="SAM" id="MobiDB-lite"/>
    </source>
</evidence>
<dbReference type="AlphaFoldDB" id="A0A6A6E3C8"/>
<feature type="region of interest" description="Disordered" evidence="1">
    <location>
        <begin position="289"/>
        <end position="311"/>
    </location>
</feature>
<reference evidence="2" key="1">
    <citation type="journal article" date="2020" name="Stud. Mycol.">
        <title>101 Dothideomycetes genomes: a test case for predicting lifestyles and emergence of pathogens.</title>
        <authorList>
            <person name="Haridas S."/>
            <person name="Albert R."/>
            <person name="Binder M."/>
            <person name="Bloem J."/>
            <person name="Labutti K."/>
            <person name="Salamov A."/>
            <person name="Andreopoulos B."/>
            <person name="Baker S."/>
            <person name="Barry K."/>
            <person name="Bills G."/>
            <person name="Bluhm B."/>
            <person name="Cannon C."/>
            <person name="Castanera R."/>
            <person name="Culley D."/>
            <person name="Daum C."/>
            <person name="Ezra D."/>
            <person name="Gonzalez J."/>
            <person name="Henrissat B."/>
            <person name="Kuo A."/>
            <person name="Liang C."/>
            <person name="Lipzen A."/>
            <person name="Lutzoni F."/>
            <person name="Magnuson J."/>
            <person name="Mondo S."/>
            <person name="Nolan M."/>
            <person name="Ohm R."/>
            <person name="Pangilinan J."/>
            <person name="Park H.-J."/>
            <person name="Ramirez L."/>
            <person name="Alfaro M."/>
            <person name="Sun H."/>
            <person name="Tritt A."/>
            <person name="Yoshinaga Y."/>
            <person name="Zwiers L.-H."/>
            <person name="Turgeon B."/>
            <person name="Goodwin S."/>
            <person name="Spatafora J."/>
            <person name="Crous P."/>
            <person name="Grigoriev I."/>
        </authorList>
    </citation>
    <scope>NUCLEOTIDE SEQUENCE</scope>
    <source>
        <strain evidence="2">CBS 207.26</strain>
    </source>
</reference>
<keyword evidence="3" id="KW-1185">Reference proteome</keyword>
<gene>
    <name evidence="2" type="ORF">K469DRAFT_688229</name>
</gene>
<evidence type="ECO:0000313" key="2">
    <source>
        <dbReference type="EMBL" id="KAF2185008.1"/>
    </source>
</evidence>
<evidence type="ECO:0000313" key="3">
    <source>
        <dbReference type="Proteomes" id="UP000800200"/>
    </source>
</evidence>
<name>A0A6A6E3C8_9PEZI</name>